<dbReference type="GO" id="GO:0005525">
    <property type="term" value="F:GTP binding"/>
    <property type="evidence" value="ECO:0007669"/>
    <property type="project" value="InterPro"/>
</dbReference>
<dbReference type="InterPro" id="IPR027417">
    <property type="entry name" value="P-loop_NTPase"/>
</dbReference>
<dbReference type="OMA" id="KDWISHR"/>
<dbReference type="Gene3D" id="3.40.50.300">
    <property type="entry name" value="P-loop containing nucleotide triphosphate hydrolases"/>
    <property type="match status" value="1"/>
</dbReference>
<keyword evidence="3" id="KW-1185">Reference proteome</keyword>
<dbReference type="GO" id="GO:0003924">
    <property type="term" value="F:GTPase activity"/>
    <property type="evidence" value="ECO:0007669"/>
    <property type="project" value="InterPro"/>
</dbReference>
<dbReference type="Gene3D" id="3.40.50.410">
    <property type="entry name" value="von Willebrand factor, type A domain"/>
    <property type="match status" value="1"/>
</dbReference>
<dbReference type="PANTHER" id="PTHR22796">
    <property type="entry name" value="URG4-RELATED"/>
    <property type="match status" value="1"/>
</dbReference>
<dbReference type="InterPro" id="IPR015894">
    <property type="entry name" value="Guanylate-bd_N"/>
</dbReference>
<dbReference type="PROSITE" id="PS50234">
    <property type="entry name" value="VWFA"/>
    <property type="match status" value="1"/>
</dbReference>
<dbReference type="PANTHER" id="PTHR22796:SF1">
    <property type="entry name" value="VWFA DOMAIN-CONTAINING PROTEIN"/>
    <property type="match status" value="1"/>
</dbReference>
<protein>
    <recommendedName>
        <fullName evidence="1">VWFA domain-containing protein</fullName>
    </recommendedName>
</protein>
<dbReference type="OrthoDB" id="2343366at2759"/>
<dbReference type="Pfam" id="PF13519">
    <property type="entry name" value="VWA_2"/>
    <property type="match status" value="1"/>
</dbReference>
<dbReference type="SMART" id="SM00327">
    <property type="entry name" value="VWA"/>
    <property type="match status" value="1"/>
</dbReference>
<evidence type="ECO:0000313" key="3">
    <source>
        <dbReference type="Proteomes" id="UP000217790"/>
    </source>
</evidence>
<reference evidence="3" key="1">
    <citation type="journal article" date="2017" name="Nat. Ecol. Evol.">
        <title>Genome expansion and lineage-specific genetic innovations in the forest pathogenic fungi Armillaria.</title>
        <authorList>
            <person name="Sipos G."/>
            <person name="Prasanna A.N."/>
            <person name="Walter M.C."/>
            <person name="O'Connor E."/>
            <person name="Balint B."/>
            <person name="Krizsan K."/>
            <person name="Kiss B."/>
            <person name="Hess J."/>
            <person name="Varga T."/>
            <person name="Slot J."/>
            <person name="Riley R."/>
            <person name="Boka B."/>
            <person name="Rigling D."/>
            <person name="Barry K."/>
            <person name="Lee J."/>
            <person name="Mihaltcheva S."/>
            <person name="LaButti K."/>
            <person name="Lipzen A."/>
            <person name="Waldron R."/>
            <person name="Moloney N.M."/>
            <person name="Sperisen C."/>
            <person name="Kredics L."/>
            <person name="Vagvoelgyi C."/>
            <person name="Patrignani A."/>
            <person name="Fitzpatrick D."/>
            <person name="Nagy I."/>
            <person name="Doyle S."/>
            <person name="Anderson J.B."/>
            <person name="Grigoriev I.V."/>
            <person name="Gueldener U."/>
            <person name="Muensterkoetter M."/>
            <person name="Nagy L.G."/>
        </authorList>
    </citation>
    <scope>NUCLEOTIDE SEQUENCE [LARGE SCALE GENOMIC DNA]</scope>
    <source>
        <strain evidence="3">Ar21-2</strain>
    </source>
</reference>
<evidence type="ECO:0000259" key="1">
    <source>
        <dbReference type="PROSITE" id="PS50234"/>
    </source>
</evidence>
<dbReference type="EMBL" id="KZ293647">
    <property type="protein sequence ID" value="PBK99569.1"/>
    <property type="molecule type" value="Genomic_DNA"/>
</dbReference>
<dbReference type="Pfam" id="PF02263">
    <property type="entry name" value="GBP"/>
    <property type="match status" value="1"/>
</dbReference>
<accession>A0A2H3DWG1</accession>
<feature type="domain" description="VWFA" evidence="1">
    <location>
        <begin position="1996"/>
        <end position="2207"/>
    </location>
</feature>
<dbReference type="SUPFAM" id="SSF52540">
    <property type="entry name" value="P-loop containing nucleoside triphosphate hydrolases"/>
    <property type="match status" value="1"/>
</dbReference>
<gene>
    <name evidence="2" type="ORF">ARMGADRAFT_1051586</name>
</gene>
<dbReference type="InterPro" id="IPR036465">
    <property type="entry name" value="vWFA_dom_sf"/>
</dbReference>
<sequence>MHKDDPKGSHWSELYLIGPSRVSLSSRTPIMDPLPVPPNTFPATDTTQILPNHQDAVKPPISGGTPDSMDVDEPKVTPGRTQGHMNTDLVHEIPNMYRLLDLISEPGSVGLVDKIIIAQDSLKSFVNDKSPGAYVSLTKVDFNVLDRFAIKPVGVYGSKEEIIRFISTLTAVDPSLAQKLLRPQSNLGPSLRSGLYALNSSTSSSEQLYVIYWPEDTTWNVDAMSAVIRNRNTFMRYLTKVCDQLLCMISSKQAASLVWKETSEDPFMDLDDNTNRLFTFEVHKTNEQEENVTIRPGFKIDSTHITCVVPDDVSVEASLFHPRMLNGEAHQAFVTVKYEPSQRHKEHITGRVYTSMSLHTLLTTSGPVCLNPNLTDKEIGILIEHGLAQHYSLACDSWKSRTQEIESSIQRFTQEEMAKVALDETTERDLAAMLRLAIVKSVSTTFPTLNMEVICPTAMCSDEETLRLQALLNDFLKMHPTFTQDLQKSIDNQDLVSISSRLFTLGKDKILVARCMVMESENLTDELRRELVVNVLSSDTFEDTVSLTKKSQGVVSFLISFLHSDKPKKAKDFLAARNMDLSDAQFLSSLNEILGQEPLLQEAITNVVALAEGHFQKKIDNIVKKLTGQATLARKMACKAQIDQVAQSQRDARQKDSRKQFIDDIEAQNQRDLSSPLIIDNIDVISKTGTTSTPDYQFTGTMNVTVEASMEYTVHTLSLSEDHRQHIQMDSSFVPTPHIESTFRLSPRFNLPLSSRILYMHLLASGKCLLVVDDNRPGGNLSIYLEYISVLDDAIQKNRHKKLLHKDKLGENFVIAFDEIKRILLLCASFKLHIFAFDETHGTLQGWGSAINLASWYASQSVSICHACFVCGSEEILLIDNGCQARVFSLITQQFRPATLPLGRLPRAVYSSPDGACLLLAYTHEDQTTLQAYHWNSFGSSHEITLQLPPGFSNDCVLSSFVNRNCIHLISLDEISQSCSSVALDITKKITEFQFKEKGGNRNSRMEDRHGSTRHNSLIECFSDVWTRFPVVAAIQHSIGGGNGVQAPKALTFATDRDFEKFGPHFSEMVQSFELRTRKPTNDVLRHIQVRAVPLSDIISLVTREDTWPVSQFPLGAWLVNLFCLIPIHIAITRENRFLPLKDGVVSVEWEKSLLGAEVGKIIDSISLGWYESIFQSYMAKKPVRVVSSMGEQSVGKSYTLNHLVDSSFAGSAMRTTEGVWLSVTPTDDALIVALDFEGVHSIERSTQEDTLLVLFNTAISNMVLFRNNFALSRDITGLFQSFQSSSTVLDPAANPSLFQSTLVIVIKDVTDIDMAEIVKEFSTKFQQIVQDEQDANFISRLHSGRLNIVPWPIIESKSFYSLFLAMRKRLDQQVLTHPAAGEFLLTLKTLMAKLKANDWGALSQSLVAYRAQRLLAMLPNALTYGYTEIEPEAEPLKNFDTDILIDGEDSDVCFFLDLSGKPSAERELTLDRLRCSWQHKHYRQEVPDSDWANALERHLQRLVDMRVNRVRAWIDSNLSRFTAMHATITELKRAFDNAQVDLRSSVDLCRMKCAICNLLCVGSRRHDPDIPHDCQTSHQCTKPCEFIDEHTDGPKPCGFPAAHTGKHICTVDIHLCGQPCRLNSKIGCLGECTKLVDHLDDHMCSSRNHACGQPCQLENVRASNGQSFSCKAKCVIPSSEDHEIHVCDNRMCPIPCGLCKRLCSDANHLHGLDVQAIHLCGQEHPCSAVCAAHGSCEIDTAPQSIKATFTGRHETFEYTKYSQVAKRLPCAIPIPAGRQRHEGTHIHTTDPNPFHFCESQCDYCGYYCTLPLGHVQQEHETSHGSMSKTRWAVDGPAGTSIEINGHKFGTEDDGAPMMCNLVCQDMGRHVHVDYCRADAQTVATCGSAEIQHVRERLRPNLDQPKDFITHSLFWRRSGFKDPYSRDDKSNFAKCDAMCPGPEHAGDTTNPQLSYCTLPLFHPPETSDEQVGLGYLSNDGHVFSCKNPALLQQAFHVMFVIDRSSSMRNKDRLPLKDTPVTASIQSTCNNRLGAVYSALHAFWMSRHAAVTSIGRGRAQHRRDSYTVILFDKAIIRGVINDFTSSPQELLNGLLQHQTGFGTDYDLALSDAQTVMAQNWSAERTPVVILLSDGECSVEDETVQDLCHTAVALGKPLSIHTVSFGPYNSVLRRITQIALNVQNNTPPDPNASAAARVDSSYAEALDSVRLAETFLGIAESLRKPRGSLL</sequence>
<name>A0A2H3DWG1_ARMGA</name>
<dbReference type="InParanoid" id="A0A2H3DWG1"/>
<dbReference type="InterPro" id="IPR002035">
    <property type="entry name" value="VWF_A"/>
</dbReference>
<organism evidence="2 3">
    <name type="scientific">Armillaria gallica</name>
    <name type="common">Bulbous honey fungus</name>
    <name type="synonym">Armillaria bulbosa</name>
    <dbReference type="NCBI Taxonomy" id="47427"/>
    <lineage>
        <taxon>Eukaryota</taxon>
        <taxon>Fungi</taxon>
        <taxon>Dikarya</taxon>
        <taxon>Basidiomycota</taxon>
        <taxon>Agaricomycotina</taxon>
        <taxon>Agaricomycetes</taxon>
        <taxon>Agaricomycetidae</taxon>
        <taxon>Agaricales</taxon>
        <taxon>Marasmiineae</taxon>
        <taxon>Physalacriaceae</taxon>
        <taxon>Armillaria</taxon>
    </lineage>
</organism>
<dbReference type="CDD" id="cd00198">
    <property type="entry name" value="vWFA"/>
    <property type="match status" value="1"/>
</dbReference>
<evidence type="ECO:0000313" key="2">
    <source>
        <dbReference type="EMBL" id="PBK99569.1"/>
    </source>
</evidence>
<dbReference type="STRING" id="47427.A0A2H3DWG1"/>
<proteinExistence type="predicted"/>
<dbReference type="SUPFAM" id="SSF53300">
    <property type="entry name" value="vWA-like"/>
    <property type="match status" value="1"/>
</dbReference>
<dbReference type="Proteomes" id="UP000217790">
    <property type="component" value="Unassembled WGS sequence"/>
</dbReference>